<proteinExistence type="predicted"/>
<evidence type="ECO:0000313" key="4">
    <source>
        <dbReference type="Proteomes" id="UP000623010"/>
    </source>
</evidence>
<reference evidence="3" key="2">
    <citation type="submission" date="2020-09" db="EMBL/GenBank/DDBJ databases">
        <authorList>
            <person name="Sun Q."/>
            <person name="Ohkuma M."/>
        </authorList>
    </citation>
    <scope>NUCLEOTIDE SEQUENCE</scope>
    <source>
        <strain evidence="3">JCM 5016</strain>
    </source>
</reference>
<feature type="chain" id="PRO_5038920121" description="Lipoprotein" evidence="2">
    <location>
        <begin position="21"/>
        <end position="141"/>
    </location>
</feature>
<accession>A0A918RJH3</accession>
<sequence>MRTRFLGALPALLISLFVLSGCSSTKPTQTAPSPSSPRHYQHPTRDLRRVTADCDSDHQPYVTLWITNHSAHAVAYDIKYNLVDAHGKTVGSASGVFSLAAHQALGDTRLFNTTGHCGTIARLAYVNAYNNDGHGDEQPSF</sequence>
<dbReference type="Proteomes" id="UP000623010">
    <property type="component" value="Unassembled WGS sequence"/>
</dbReference>
<evidence type="ECO:0000256" key="1">
    <source>
        <dbReference type="SAM" id="MobiDB-lite"/>
    </source>
</evidence>
<name>A0A918RJH3_9ACTN</name>
<protein>
    <recommendedName>
        <fullName evidence="5">Lipoprotein</fullName>
    </recommendedName>
</protein>
<comment type="caution">
    <text evidence="3">The sequence shown here is derived from an EMBL/GenBank/DDBJ whole genome shotgun (WGS) entry which is preliminary data.</text>
</comment>
<keyword evidence="2" id="KW-0732">Signal</keyword>
<evidence type="ECO:0000256" key="2">
    <source>
        <dbReference type="SAM" id="SignalP"/>
    </source>
</evidence>
<dbReference type="EMBL" id="BMWH01000020">
    <property type="protein sequence ID" value="GHA01371.1"/>
    <property type="molecule type" value="Genomic_DNA"/>
</dbReference>
<feature type="compositionally biased region" description="Polar residues" evidence="1">
    <location>
        <begin position="26"/>
        <end position="38"/>
    </location>
</feature>
<gene>
    <name evidence="3" type="ORF">GCM10010389_45910</name>
</gene>
<dbReference type="RefSeq" id="WP_190059357.1">
    <property type="nucleotide sequence ID" value="NZ_BMWH01000020.1"/>
</dbReference>
<evidence type="ECO:0008006" key="5">
    <source>
        <dbReference type="Google" id="ProtNLM"/>
    </source>
</evidence>
<reference evidence="3" key="1">
    <citation type="journal article" date="2014" name="Int. J. Syst. Evol. Microbiol.">
        <title>Complete genome sequence of Corynebacterium casei LMG S-19264T (=DSM 44701T), isolated from a smear-ripened cheese.</title>
        <authorList>
            <consortium name="US DOE Joint Genome Institute (JGI-PGF)"/>
            <person name="Walter F."/>
            <person name="Albersmeier A."/>
            <person name="Kalinowski J."/>
            <person name="Ruckert C."/>
        </authorList>
    </citation>
    <scope>NUCLEOTIDE SEQUENCE</scope>
    <source>
        <strain evidence="3">JCM 5016</strain>
    </source>
</reference>
<organism evidence="3 4">
    <name type="scientific">Streptomyces echinoruber</name>
    <dbReference type="NCBI Taxonomy" id="68898"/>
    <lineage>
        <taxon>Bacteria</taxon>
        <taxon>Bacillati</taxon>
        <taxon>Actinomycetota</taxon>
        <taxon>Actinomycetes</taxon>
        <taxon>Kitasatosporales</taxon>
        <taxon>Streptomycetaceae</taxon>
        <taxon>Streptomyces</taxon>
    </lineage>
</organism>
<feature type="region of interest" description="Disordered" evidence="1">
    <location>
        <begin position="26"/>
        <end position="45"/>
    </location>
</feature>
<dbReference type="AlphaFoldDB" id="A0A918RJH3"/>
<feature type="signal peptide" evidence="2">
    <location>
        <begin position="1"/>
        <end position="20"/>
    </location>
</feature>
<keyword evidence="4" id="KW-1185">Reference proteome</keyword>
<dbReference type="PROSITE" id="PS51257">
    <property type="entry name" value="PROKAR_LIPOPROTEIN"/>
    <property type="match status" value="1"/>
</dbReference>
<evidence type="ECO:0000313" key="3">
    <source>
        <dbReference type="EMBL" id="GHA01371.1"/>
    </source>
</evidence>